<evidence type="ECO:0000313" key="3">
    <source>
        <dbReference type="Proteomes" id="UP001303046"/>
    </source>
</evidence>
<proteinExistence type="predicted"/>
<dbReference type="EMBL" id="JAVFWL010000002">
    <property type="protein sequence ID" value="KAK6733628.1"/>
    <property type="molecule type" value="Genomic_DNA"/>
</dbReference>
<sequence>MWKMGQICGSSDGYQRSVQIRLPSRLIITRPINLVSRFEITSNTTTQEETATQNESTERRTQPPIHPMVTRSKARRQQLNLPLFISIMTALLQCVISASSRCPEELTLDKKIIHATPCVTNGVAVAVYSKEDTRKICWFPVTCPHGEIRASFQPSKDLQLCGPKCECPKWSQFCSHYSNSRTVQSKAPNIPSEFLHYTPDEVCSFQQSDKCSQRKKIGTFNQIELYDGTLLLVPRLQVSVKDYLNSDDFICIDSEGKLVPATRPYQGTSMFCEQQQCSDGANKFWHGERPRENSIPITRTLRLRPSSSQPSAQKEVWK</sequence>
<dbReference type="Proteomes" id="UP001303046">
    <property type="component" value="Unassembled WGS sequence"/>
</dbReference>
<feature type="region of interest" description="Disordered" evidence="1">
    <location>
        <begin position="296"/>
        <end position="318"/>
    </location>
</feature>
<organism evidence="2 3">
    <name type="scientific">Necator americanus</name>
    <name type="common">Human hookworm</name>
    <dbReference type="NCBI Taxonomy" id="51031"/>
    <lineage>
        <taxon>Eukaryota</taxon>
        <taxon>Metazoa</taxon>
        <taxon>Ecdysozoa</taxon>
        <taxon>Nematoda</taxon>
        <taxon>Chromadorea</taxon>
        <taxon>Rhabditida</taxon>
        <taxon>Rhabditina</taxon>
        <taxon>Rhabditomorpha</taxon>
        <taxon>Strongyloidea</taxon>
        <taxon>Ancylostomatidae</taxon>
        <taxon>Bunostominae</taxon>
        <taxon>Necator</taxon>
    </lineage>
</organism>
<evidence type="ECO:0000256" key="1">
    <source>
        <dbReference type="SAM" id="MobiDB-lite"/>
    </source>
</evidence>
<gene>
    <name evidence="2" type="primary">Necator_chrII.g5196</name>
    <name evidence="2" type="ORF">RB195_017404</name>
</gene>
<evidence type="ECO:0000313" key="2">
    <source>
        <dbReference type="EMBL" id="KAK6733628.1"/>
    </source>
</evidence>
<protein>
    <submittedName>
        <fullName evidence="2">Uncharacterized protein</fullName>
    </submittedName>
</protein>
<reference evidence="2 3" key="1">
    <citation type="submission" date="2023-08" db="EMBL/GenBank/DDBJ databases">
        <title>A Necator americanus chromosomal reference genome.</title>
        <authorList>
            <person name="Ilik V."/>
            <person name="Petrzelkova K.J."/>
            <person name="Pardy F."/>
            <person name="Fuh T."/>
            <person name="Niatou-Singa F.S."/>
            <person name="Gouil Q."/>
            <person name="Baker L."/>
            <person name="Ritchie M.E."/>
            <person name="Jex A.R."/>
            <person name="Gazzola D."/>
            <person name="Li H."/>
            <person name="Toshio Fujiwara R."/>
            <person name="Zhan B."/>
            <person name="Aroian R.V."/>
            <person name="Pafco B."/>
            <person name="Schwarz E.M."/>
        </authorList>
    </citation>
    <scope>NUCLEOTIDE SEQUENCE [LARGE SCALE GENOMIC DNA]</scope>
    <source>
        <strain evidence="2 3">Aroian</strain>
        <tissue evidence="2">Whole animal</tissue>
    </source>
</reference>
<keyword evidence="3" id="KW-1185">Reference proteome</keyword>
<feature type="compositionally biased region" description="Low complexity" evidence="1">
    <location>
        <begin position="43"/>
        <end position="55"/>
    </location>
</feature>
<feature type="region of interest" description="Disordered" evidence="1">
    <location>
        <begin position="43"/>
        <end position="64"/>
    </location>
</feature>
<name>A0ABR1C7J9_NECAM</name>
<comment type="caution">
    <text evidence="2">The sequence shown here is derived from an EMBL/GenBank/DDBJ whole genome shotgun (WGS) entry which is preliminary data.</text>
</comment>
<accession>A0ABR1C7J9</accession>